<dbReference type="EMBL" id="WNDP01000041">
    <property type="protein sequence ID" value="KAF1025372.1"/>
    <property type="molecule type" value="Genomic_DNA"/>
</dbReference>
<reference evidence="2" key="1">
    <citation type="journal article" date="2020" name="MBio">
        <title>Horizontal gene transfer to a defensive symbiont with a reduced genome amongst a multipartite beetle microbiome.</title>
        <authorList>
            <person name="Waterworth S.C."/>
            <person name="Florez L.V."/>
            <person name="Rees E.R."/>
            <person name="Hertweck C."/>
            <person name="Kaltenpoth M."/>
            <person name="Kwan J.C."/>
        </authorList>
    </citation>
    <scope>NUCLEOTIDE SEQUENCE [LARGE SCALE GENOMIC DNA]</scope>
</reference>
<dbReference type="AlphaFoldDB" id="A0A833PF88"/>
<sequence>MMDIVKIIDLHIFALKQAIEQRKSLVKAIFSFYEKLPDFYVFIEKTIKSL</sequence>
<evidence type="ECO:0000313" key="2">
    <source>
        <dbReference type="Proteomes" id="UP000490535"/>
    </source>
</evidence>
<evidence type="ECO:0000313" key="1">
    <source>
        <dbReference type="EMBL" id="KAF1025372.1"/>
    </source>
</evidence>
<name>A0A833PF88_ACIBZ</name>
<protein>
    <submittedName>
        <fullName evidence="1">Uncharacterized protein</fullName>
    </submittedName>
</protein>
<proteinExistence type="predicted"/>
<organism evidence="1 2">
    <name type="scientific">Acinetobacter bereziniae</name>
    <name type="common">Acinetobacter genomosp. 10</name>
    <dbReference type="NCBI Taxonomy" id="106648"/>
    <lineage>
        <taxon>Bacteria</taxon>
        <taxon>Pseudomonadati</taxon>
        <taxon>Pseudomonadota</taxon>
        <taxon>Gammaproteobacteria</taxon>
        <taxon>Moraxellales</taxon>
        <taxon>Moraxellaceae</taxon>
        <taxon>Acinetobacter</taxon>
    </lineage>
</organism>
<gene>
    <name evidence="1" type="ORF">GAK29_01986</name>
</gene>
<dbReference type="Proteomes" id="UP000490535">
    <property type="component" value="Unassembled WGS sequence"/>
</dbReference>
<accession>A0A833PF88</accession>
<comment type="caution">
    <text evidence="1">The sequence shown here is derived from an EMBL/GenBank/DDBJ whole genome shotgun (WGS) entry which is preliminary data.</text>
</comment>